<name>A0ABY8X6I1_9BACL</name>
<dbReference type="Gene3D" id="1.10.1740.10">
    <property type="match status" value="1"/>
</dbReference>
<feature type="transmembrane region" description="Helical" evidence="7">
    <location>
        <begin position="266"/>
        <end position="288"/>
    </location>
</feature>
<evidence type="ECO:0000256" key="1">
    <source>
        <dbReference type="ARBA" id="ARBA00010641"/>
    </source>
</evidence>
<organism evidence="9 10">
    <name type="scientific">Paenibacillus polygoni</name>
    <dbReference type="NCBI Taxonomy" id="3050112"/>
    <lineage>
        <taxon>Bacteria</taxon>
        <taxon>Bacillati</taxon>
        <taxon>Bacillota</taxon>
        <taxon>Bacilli</taxon>
        <taxon>Bacillales</taxon>
        <taxon>Paenibacillaceae</taxon>
        <taxon>Paenibacillus</taxon>
    </lineage>
</organism>
<sequence>MSSYHSYQDEELTTAVNQADFGAYAELVDRKKGELYRISSALTREHIRAKQLLQDTIAAVWYECRKSKDQEKDISLLFMQTLLVLDKKRQGKRRQNLSSIEEVSMEAISKETTSKETSSVEGSSMRGISMEPRDTDESPSESLPVKQMISQQSKQIEQAIDRMSASVRQVFLLTYLAEKDSSEIASYTGKTEKHVTRYLQQAMTIIAKEIGENSGDMLLSLLRKHFEDERETMRLNLAEKNWDSAVQQGLQDARKGKKPPRRTRNIAGWSISGIIAILAVTLLVLHPWTPEKIHEALNREGTLVVPDLSSMMETGEEDNLIKEKIDDGDYVELGQAMETDNGVRLILDAAMTFGEEKIFWYTLEKGKSQSIPFISKGEVMDASETDVIGKIQATNDFTSESDSSLKGMMILTKNDRSLLKSTEGALLKFVIETQEDQRNRNYSLSTPYPKLPEEEAKHVILHDSFTVEGQSFELTELIMTTEYTQVGLKPDPENRYSIDSIDSIVLEIETDDNLRGYGAFEMGFDYLLFPSIYYEEFDHLRLSMEDTLANDDPVLVVNTDNGKIVLSPKDAEDATTELSIDQSTIEDGYFTVHFPIWEGTNYSISYRYEDAAGNTFFVQDYKYSEKGRPASLKLSDFSHVQPLTFHLEFNSDTTIDSQTGTRISIPLIDSSVNTKE</sequence>
<keyword evidence="2" id="KW-0805">Transcription regulation</keyword>
<keyword evidence="7" id="KW-1133">Transmembrane helix</keyword>
<evidence type="ECO:0000256" key="7">
    <source>
        <dbReference type="SAM" id="Phobius"/>
    </source>
</evidence>
<gene>
    <name evidence="9" type="ORF">QPK24_02210</name>
</gene>
<evidence type="ECO:0000313" key="10">
    <source>
        <dbReference type="Proteomes" id="UP001236415"/>
    </source>
</evidence>
<dbReference type="PANTHER" id="PTHR43133:SF8">
    <property type="entry name" value="RNA POLYMERASE SIGMA FACTOR HI_1459-RELATED"/>
    <property type="match status" value="1"/>
</dbReference>
<feature type="domain" description="RNA polymerase sigma factor 70 region 4 type 2" evidence="8">
    <location>
        <begin position="154"/>
        <end position="203"/>
    </location>
</feature>
<dbReference type="Pfam" id="PF08281">
    <property type="entry name" value="Sigma70_r4_2"/>
    <property type="match status" value="1"/>
</dbReference>
<evidence type="ECO:0000256" key="5">
    <source>
        <dbReference type="ARBA" id="ARBA00023163"/>
    </source>
</evidence>
<dbReference type="SUPFAM" id="SSF88946">
    <property type="entry name" value="Sigma2 domain of RNA polymerase sigma factors"/>
    <property type="match status" value="1"/>
</dbReference>
<evidence type="ECO:0000256" key="4">
    <source>
        <dbReference type="ARBA" id="ARBA00023125"/>
    </source>
</evidence>
<feature type="region of interest" description="Disordered" evidence="6">
    <location>
        <begin position="108"/>
        <end position="142"/>
    </location>
</feature>
<evidence type="ECO:0000256" key="6">
    <source>
        <dbReference type="SAM" id="MobiDB-lite"/>
    </source>
</evidence>
<keyword evidence="3" id="KW-0731">Sigma factor</keyword>
<keyword evidence="10" id="KW-1185">Reference proteome</keyword>
<keyword evidence="7" id="KW-0812">Transmembrane</keyword>
<reference evidence="9 10" key="1">
    <citation type="submission" date="2023-06" db="EMBL/GenBank/DDBJ databases">
        <title>Paenibacillus polygonum sp. nov., an endophytic bacterium, isolated from Polygonum lapathifolium L. in Nanji Wetland National Nature Reserve, South of Poyang Lake, Jiangxi Province, China.</title>
        <authorList>
            <person name="Yu Z."/>
        </authorList>
    </citation>
    <scope>NUCLEOTIDE SEQUENCE [LARGE SCALE GENOMIC DNA]</scope>
    <source>
        <strain evidence="9 10">C31</strain>
    </source>
</reference>
<dbReference type="InterPro" id="IPR039425">
    <property type="entry name" value="RNA_pol_sigma-70-like"/>
</dbReference>
<dbReference type="InterPro" id="IPR013325">
    <property type="entry name" value="RNA_pol_sigma_r2"/>
</dbReference>
<comment type="similarity">
    <text evidence="1">Belongs to the sigma-70 factor family. ECF subfamily.</text>
</comment>
<dbReference type="SUPFAM" id="SSF88659">
    <property type="entry name" value="Sigma3 and sigma4 domains of RNA polymerase sigma factors"/>
    <property type="match status" value="1"/>
</dbReference>
<evidence type="ECO:0000259" key="8">
    <source>
        <dbReference type="Pfam" id="PF08281"/>
    </source>
</evidence>
<dbReference type="EMBL" id="CP127162">
    <property type="protein sequence ID" value="WIV19584.1"/>
    <property type="molecule type" value="Genomic_DNA"/>
</dbReference>
<keyword evidence="5" id="KW-0804">Transcription</keyword>
<dbReference type="PANTHER" id="PTHR43133">
    <property type="entry name" value="RNA POLYMERASE ECF-TYPE SIGMA FACTO"/>
    <property type="match status" value="1"/>
</dbReference>
<feature type="compositionally biased region" description="Low complexity" evidence="6">
    <location>
        <begin position="115"/>
        <end position="124"/>
    </location>
</feature>
<keyword evidence="4" id="KW-0238">DNA-binding</keyword>
<dbReference type="InterPro" id="IPR013249">
    <property type="entry name" value="RNA_pol_sigma70_r4_t2"/>
</dbReference>
<evidence type="ECO:0000256" key="2">
    <source>
        <dbReference type="ARBA" id="ARBA00023015"/>
    </source>
</evidence>
<proteinExistence type="inferred from homology"/>
<accession>A0ABY8X6I1</accession>
<keyword evidence="7" id="KW-0472">Membrane</keyword>
<evidence type="ECO:0000256" key="3">
    <source>
        <dbReference type="ARBA" id="ARBA00023082"/>
    </source>
</evidence>
<dbReference type="InterPro" id="IPR013324">
    <property type="entry name" value="RNA_pol_sigma_r3/r4-like"/>
</dbReference>
<dbReference type="Proteomes" id="UP001236415">
    <property type="component" value="Chromosome"/>
</dbReference>
<dbReference type="InterPro" id="IPR036388">
    <property type="entry name" value="WH-like_DNA-bd_sf"/>
</dbReference>
<dbReference type="RefSeq" id="WP_285745784.1">
    <property type="nucleotide sequence ID" value="NZ_CP127162.1"/>
</dbReference>
<evidence type="ECO:0000313" key="9">
    <source>
        <dbReference type="EMBL" id="WIV19584.1"/>
    </source>
</evidence>
<dbReference type="Gene3D" id="1.10.10.10">
    <property type="entry name" value="Winged helix-like DNA-binding domain superfamily/Winged helix DNA-binding domain"/>
    <property type="match status" value="1"/>
</dbReference>
<protein>
    <submittedName>
        <fullName evidence="9">Sigma-70 family RNA polymerase sigma factor</fullName>
    </submittedName>
</protein>